<protein>
    <recommendedName>
        <fullName evidence="6 7">Large ribosomal subunit protein uL3</fullName>
    </recommendedName>
</protein>
<comment type="subunit">
    <text evidence="7">Part of the 50S ribosomal subunit. Forms a cluster with proteins L14 and L19.</text>
</comment>
<dbReference type="FunFam" id="2.40.30.10:FF:000004">
    <property type="entry name" value="50S ribosomal protein L3"/>
    <property type="match status" value="1"/>
</dbReference>
<proteinExistence type="inferred from homology"/>
<evidence type="ECO:0000313" key="10">
    <source>
        <dbReference type="Proteomes" id="UP000215559"/>
    </source>
</evidence>
<organism evidence="9 10">
    <name type="scientific">candidate division WOR-3 bacterium JGI_Cruoil_03_51_56</name>
    <dbReference type="NCBI Taxonomy" id="1973747"/>
    <lineage>
        <taxon>Bacteria</taxon>
        <taxon>Bacteria division WOR-3</taxon>
    </lineage>
</organism>
<accession>A0A235BVX0</accession>
<evidence type="ECO:0000256" key="8">
    <source>
        <dbReference type="SAM" id="MobiDB-lite"/>
    </source>
</evidence>
<dbReference type="FunFam" id="3.30.160.810:FF:000001">
    <property type="entry name" value="50S ribosomal protein L3"/>
    <property type="match status" value="1"/>
</dbReference>
<dbReference type="NCBIfam" id="TIGR03625">
    <property type="entry name" value="L3_bact"/>
    <property type="match status" value="1"/>
</dbReference>
<dbReference type="Gene3D" id="2.40.30.10">
    <property type="entry name" value="Translation factors"/>
    <property type="match status" value="1"/>
</dbReference>
<comment type="caution">
    <text evidence="9">The sequence shown here is derived from an EMBL/GenBank/DDBJ whole genome shotgun (WGS) entry which is preliminary data.</text>
</comment>
<dbReference type="HAMAP" id="MF_01325_B">
    <property type="entry name" value="Ribosomal_uL3_B"/>
    <property type="match status" value="1"/>
</dbReference>
<dbReference type="SUPFAM" id="SSF50447">
    <property type="entry name" value="Translation proteins"/>
    <property type="match status" value="1"/>
</dbReference>
<sequence>MKVIFGLRGTMTQIFDEQGHVVPVTPIEVGNDCVVVAKRTRKNNGYDALQLGFGEANLKRLNKPMEGYFKHSGVEPTRVLHEVRMDSTEGYEVGQHLGVDLFKPGDVVHVVGQTKGRGFAGGMKRWGWHSGPRTHGSMSHRRVGSTGAGSSPGHVLKGRHLPGQYGNERVTIKNLQVVRVEPEKGVLFIKGAVPGYHGRLVLVKGRG</sequence>
<dbReference type="Proteomes" id="UP000215559">
    <property type="component" value="Unassembled WGS sequence"/>
</dbReference>
<dbReference type="InterPro" id="IPR000597">
    <property type="entry name" value="Ribosomal_uL3"/>
</dbReference>
<keyword evidence="5 7" id="KW-0687">Ribonucleoprotein</keyword>
<dbReference type="InterPro" id="IPR009000">
    <property type="entry name" value="Transl_B-barrel_sf"/>
</dbReference>
<dbReference type="GO" id="GO:0019843">
    <property type="term" value="F:rRNA binding"/>
    <property type="evidence" value="ECO:0007669"/>
    <property type="project" value="UniProtKB-UniRule"/>
</dbReference>
<keyword evidence="3 7" id="KW-0694">RNA-binding</keyword>
<keyword evidence="4 7" id="KW-0689">Ribosomal protein</keyword>
<evidence type="ECO:0000313" key="9">
    <source>
        <dbReference type="EMBL" id="OYD16344.1"/>
    </source>
</evidence>
<dbReference type="GO" id="GO:0003735">
    <property type="term" value="F:structural constituent of ribosome"/>
    <property type="evidence" value="ECO:0007669"/>
    <property type="project" value="UniProtKB-UniRule"/>
</dbReference>
<dbReference type="PANTHER" id="PTHR11229:SF16">
    <property type="entry name" value="LARGE RIBOSOMAL SUBUNIT PROTEIN UL3C"/>
    <property type="match status" value="1"/>
</dbReference>
<evidence type="ECO:0000256" key="1">
    <source>
        <dbReference type="ARBA" id="ARBA00006540"/>
    </source>
</evidence>
<dbReference type="GO" id="GO:0022625">
    <property type="term" value="C:cytosolic large ribosomal subunit"/>
    <property type="evidence" value="ECO:0007669"/>
    <property type="project" value="TreeGrafter"/>
</dbReference>
<dbReference type="PANTHER" id="PTHR11229">
    <property type="entry name" value="50S RIBOSOMAL PROTEIN L3"/>
    <property type="match status" value="1"/>
</dbReference>
<evidence type="ECO:0000256" key="3">
    <source>
        <dbReference type="ARBA" id="ARBA00022884"/>
    </source>
</evidence>
<dbReference type="Pfam" id="PF00297">
    <property type="entry name" value="Ribosomal_L3"/>
    <property type="match status" value="1"/>
</dbReference>
<reference evidence="9 10" key="1">
    <citation type="submission" date="2017-07" db="EMBL/GenBank/DDBJ databases">
        <title>Recovery of genomes from metagenomes via a dereplication, aggregation, and scoring strategy.</title>
        <authorList>
            <person name="Sieber C.M."/>
            <person name="Probst A.J."/>
            <person name="Sharrar A."/>
            <person name="Thomas B.C."/>
            <person name="Hess M."/>
            <person name="Tringe S.G."/>
            <person name="Banfield J.F."/>
        </authorList>
    </citation>
    <scope>NUCLEOTIDE SEQUENCE [LARGE SCALE GENOMIC DNA]</scope>
    <source>
        <strain evidence="9">JGI_Cruoil_03_51_56</strain>
    </source>
</reference>
<evidence type="ECO:0000256" key="6">
    <source>
        <dbReference type="ARBA" id="ARBA00035243"/>
    </source>
</evidence>
<evidence type="ECO:0000256" key="4">
    <source>
        <dbReference type="ARBA" id="ARBA00022980"/>
    </source>
</evidence>
<dbReference type="InterPro" id="IPR019927">
    <property type="entry name" value="Ribosomal_uL3_bac/org-type"/>
</dbReference>
<comment type="similarity">
    <text evidence="1 7">Belongs to the universal ribosomal protein uL3 family.</text>
</comment>
<evidence type="ECO:0000256" key="7">
    <source>
        <dbReference type="HAMAP-Rule" id="MF_01325"/>
    </source>
</evidence>
<dbReference type="Gene3D" id="3.30.160.810">
    <property type="match status" value="1"/>
</dbReference>
<comment type="function">
    <text evidence="7">One of the primary rRNA binding proteins, it binds directly near the 3'-end of the 23S rRNA, where it nucleates assembly of the 50S subunit.</text>
</comment>
<dbReference type="EMBL" id="NOZP01000055">
    <property type="protein sequence ID" value="OYD16344.1"/>
    <property type="molecule type" value="Genomic_DNA"/>
</dbReference>
<name>A0A235BVX0_UNCW3</name>
<dbReference type="AlphaFoldDB" id="A0A235BVX0"/>
<evidence type="ECO:0000256" key="5">
    <source>
        <dbReference type="ARBA" id="ARBA00023274"/>
    </source>
</evidence>
<keyword evidence="2 7" id="KW-0699">rRNA-binding</keyword>
<feature type="region of interest" description="Disordered" evidence="8">
    <location>
        <begin position="126"/>
        <end position="162"/>
    </location>
</feature>
<gene>
    <name evidence="7" type="primary">rplC</name>
    <name evidence="9" type="ORF">CH330_03075</name>
</gene>
<dbReference type="GO" id="GO:0006412">
    <property type="term" value="P:translation"/>
    <property type="evidence" value="ECO:0007669"/>
    <property type="project" value="UniProtKB-UniRule"/>
</dbReference>
<evidence type="ECO:0000256" key="2">
    <source>
        <dbReference type="ARBA" id="ARBA00022730"/>
    </source>
</evidence>